<proteinExistence type="predicted"/>
<keyword evidence="1" id="KW-0812">Transmembrane</keyword>
<dbReference type="STRING" id="69895.SAMN05192551_1085"/>
<evidence type="ECO:0000256" key="1">
    <source>
        <dbReference type="SAM" id="Phobius"/>
    </source>
</evidence>
<gene>
    <name evidence="2" type="ORF">SAMN05192551_1085</name>
</gene>
<keyword evidence="1" id="KW-1133">Transmembrane helix</keyword>
<evidence type="ECO:0000313" key="2">
    <source>
        <dbReference type="EMBL" id="SFI18479.1"/>
    </source>
</evidence>
<accession>A0A1I3G4S2</accession>
<protein>
    <submittedName>
        <fullName evidence="2">Uncharacterized protein</fullName>
    </submittedName>
</protein>
<sequence>MRKLEDHSFNSWDDERKAGKTRFIVTIGIRNAAMITAGVFFFRYLTTGQNNGIGETGDTSLMVLVFFATMISSMVGANYRWKKNEEGGR</sequence>
<dbReference type="EMBL" id="FOQA01000008">
    <property type="protein sequence ID" value="SFI18479.1"/>
    <property type="molecule type" value="Genomic_DNA"/>
</dbReference>
<evidence type="ECO:0000313" key="3">
    <source>
        <dbReference type="Proteomes" id="UP000199287"/>
    </source>
</evidence>
<dbReference type="Proteomes" id="UP000199287">
    <property type="component" value="Unassembled WGS sequence"/>
</dbReference>
<feature type="transmembrane region" description="Helical" evidence="1">
    <location>
        <begin position="61"/>
        <end position="81"/>
    </location>
</feature>
<reference evidence="3" key="1">
    <citation type="submission" date="2016-10" db="EMBL/GenBank/DDBJ databases">
        <authorList>
            <person name="Varghese N."/>
            <person name="Submissions S."/>
        </authorList>
    </citation>
    <scope>NUCLEOTIDE SEQUENCE [LARGE SCALE GENOMIC DNA]</scope>
    <source>
        <strain evidence="3">Z-7934</strain>
    </source>
</reference>
<dbReference type="AlphaFoldDB" id="A0A1I3G4S2"/>
<dbReference type="RefSeq" id="WP_093372982.1">
    <property type="nucleotide sequence ID" value="NZ_FOQA01000008.1"/>
</dbReference>
<keyword evidence="3" id="KW-1185">Reference proteome</keyword>
<dbReference type="OrthoDB" id="9837821at2"/>
<feature type="transmembrane region" description="Helical" evidence="1">
    <location>
        <begin position="21"/>
        <end position="41"/>
    </location>
</feature>
<name>A0A1I3G4S2_9FIRM</name>
<organism evidence="2 3">
    <name type="scientific">Tindallia magadiensis</name>
    <dbReference type="NCBI Taxonomy" id="69895"/>
    <lineage>
        <taxon>Bacteria</taxon>
        <taxon>Bacillati</taxon>
        <taxon>Bacillota</taxon>
        <taxon>Clostridia</taxon>
        <taxon>Peptostreptococcales</taxon>
        <taxon>Tindalliaceae</taxon>
        <taxon>Tindallia</taxon>
    </lineage>
</organism>
<keyword evidence="1" id="KW-0472">Membrane</keyword>